<feature type="compositionally biased region" description="Low complexity" evidence="1">
    <location>
        <begin position="142"/>
        <end position="164"/>
    </location>
</feature>
<organism evidence="3 4">
    <name type="scientific">Brevundimonas faecalis</name>
    <dbReference type="NCBI Taxonomy" id="947378"/>
    <lineage>
        <taxon>Bacteria</taxon>
        <taxon>Pseudomonadati</taxon>
        <taxon>Pseudomonadota</taxon>
        <taxon>Alphaproteobacteria</taxon>
        <taxon>Caulobacterales</taxon>
        <taxon>Caulobacteraceae</taxon>
        <taxon>Brevundimonas</taxon>
    </lineage>
</organism>
<reference evidence="3 4" key="1">
    <citation type="submission" date="2024-06" db="EMBL/GenBank/DDBJ databases">
        <title>Sorghum-associated microbial communities from plants grown in Nebraska, USA.</title>
        <authorList>
            <person name="Schachtman D."/>
        </authorList>
    </citation>
    <scope>NUCLEOTIDE SEQUENCE [LARGE SCALE GENOMIC DNA]</scope>
    <source>
        <strain evidence="3 4">2814</strain>
    </source>
</reference>
<feature type="transmembrane region" description="Helical" evidence="2">
    <location>
        <begin position="282"/>
        <end position="302"/>
    </location>
</feature>
<dbReference type="Proteomes" id="UP001549313">
    <property type="component" value="Unassembled WGS sequence"/>
</dbReference>
<dbReference type="RefSeq" id="WP_354087806.1">
    <property type="nucleotide sequence ID" value="NZ_JBEPTF010000001.1"/>
</dbReference>
<sequence length="310" mass="33043">MSLALAPLERAVLEALAWEQRALAPDLATQARHARPESRRNTGAGLLTRFIVDRRPAPKGSRAPSGLFGTVHAMVGRLPDPVAFQIELRQGRLVALHASSYGQDTRAIDFAAVPFEDVFLIDASGRSVFYDPPRPDAPARPAPNRAQAQKTQTPKAQTQVQARPQPTPSRPAPAASAAHRPVSHKPAPQKAAPAPAMFGDNGALVSSLKKLQSGQKPDPDPVNDAVAAVLEKIKARQAAQNPGADPAVSMAPSPGLQRLARLGYGLAFALFILSVFGPPLRWLPISPLFLAFILFMACGFLTKISKEPGK</sequence>
<proteinExistence type="predicted"/>
<evidence type="ECO:0000256" key="1">
    <source>
        <dbReference type="SAM" id="MobiDB-lite"/>
    </source>
</evidence>
<feature type="region of interest" description="Disordered" evidence="1">
    <location>
        <begin position="130"/>
        <end position="196"/>
    </location>
</feature>
<evidence type="ECO:0000256" key="2">
    <source>
        <dbReference type="SAM" id="Phobius"/>
    </source>
</evidence>
<dbReference type="EMBL" id="JBEPTF010000001">
    <property type="protein sequence ID" value="MET4682866.1"/>
    <property type="molecule type" value="Genomic_DNA"/>
</dbReference>
<evidence type="ECO:0000313" key="3">
    <source>
        <dbReference type="EMBL" id="MET4682866.1"/>
    </source>
</evidence>
<keyword evidence="2" id="KW-0812">Transmembrane</keyword>
<keyword evidence="4" id="KW-1185">Reference proteome</keyword>
<protein>
    <submittedName>
        <fullName evidence="3">Uncharacterized protein</fullName>
    </submittedName>
</protein>
<name>A0ABV2R8E7_9CAUL</name>
<evidence type="ECO:0000313" key="4">
    <source>
        <dbReference type="Proteomes" id="UP001549313"/>
    </source>
</evidence>
<keyword evidence="2" id="KW-0472">Membrane</keyword>
<gene>
    <name evidence="3" type="ORF">ABIE19_000775</name>
</gene>
<keyword evidence="2" id="KW-1133">Transmembrane helix</keyword>
<accession>A0ABV2R8E7</accession>
<feature type="compositionally biased region" description="Low complexity" evidence="1">
    <location>
        <begin position="172"/>
        <end position="196"/>
    </location>
</feature>
<comment type="caution">
    <text evidence="3">The sequence shown here is derived from an EMBL/GenBank/DDBJ whole genome shotgun (WGS) entry which is preliminary data.</text>
</comment>